<dbReference type="AlphaFoldDB" id="A0A7X5XVP3"/>
<reference evidence="2 3" key="1">
    <citation type="submission" date="2020-03" db="EMBL/GenBank/DDBJ databases">
        <title>Genomic Encyclopedia of Type Strains, Phase IV (KMG-IV): sequencing the most valuable type-strain genomes for metagenomic binning, comparative biology and taxonomic classification.</title>
        <authorList>
            <person name="Goeker M."/>
        </authorList>
    </citation>
    <scope>NUCLEOTIDE SEQUENCE [LARGE SCALE GENOMIC DNA]</scope>
    <source>
        <strain evidence="2 3">DSM 7225</strain>
    </source>
</reference>
<dbReference type="GO" id="GO:0016788">
    <property type="term" value="F:hydrolase activity, acting on ester bonds"/>
    <property type="evidence" value="ECO:0007669"/>
    <property type="project" value="UniProtKB-ARBA"/>
</dbReference>
<protein>
    <recommendedName>
        <fullName evidence="4">Glycosyl transferase family 1</fullName>
    </recommendedName>
</protein>
<evidence type="ECO:0000256" key="1">
    <source>
        <dbReference type="SAM" id="SignalP"/>
    </source>
</evidence>
<dbReference type="EMBL" id="JAATJB010000001">
    <property type="protein sequence ID" value="NJB96191.1"/>
    <property type="molecule type" value="Genomic_DNA"/>
</dbReference>
<sequence length="292" mass="31995">MPTFARRLALLLACFLWTLPAAAKTILFVGNSFTFGANSPVMRYRPDRVTDLNREGIGGVPALFRTFTIEAGLDWQVSLETSPGKDLAWHFANRRALIDRRWDVVVLQGYSTLDAERPGDPTRHLAAARELAALFHARNPAAQVNLVATWSRADQTYRPGGHWHGASIYRMAEDLLAANRLALMPGSGIFGVLPVGTAWNRAIRDGYADPNPYDGVAFGQVSLWTWDQYHASAEGYYLEALVAFGAITGRDPRSLGPRERAAEDLGINPEVARRLRDVAAAELAAQRVGGAP</sequence>
<evidence type="ECO:0000313" key="2">
    <source>
        <dbReference type="EMBL" id="NJB96191.1"/>
    </source>
</evidence>
<gene>
    <name evidence="2" type="ORF">GGR89_000483</name>
</gene>
<dbReference type="InterPro" id="IPR036514">
    <property type="entry name" value="SGNH_hydro_sf"/>
</dbReference>
<accession>A0A7X5XVP3</accession>
<dbReference type="Proteomes" id="UP000531251">
    <property type="component" value="Unassembled WGS sequence"/>
</dbReference>
<feature type="signal peptide" evidence="1">
    <location>
        <begin position="1"/>
        <end position="23"/>
    </location>
</feature>
<name>A0A7X5XVP3_9SPHN</name>
<evidence type="ECO:0008006" key="4">
    <source>
        <dbReference type="Google" id="ProtNLM"/>
    </source>
</evidence>
<keyword evidence="1" id="KW-0732">Signal</keyword>
<dbReference type="SUPFAM" id="SSF52266">
    <property type="entry name" value="SGNH hydrolase"/>
    <property type="match status" value="1"/>
</dbReference>
<dbReference type="RefSeq" id="WP_125973162.1">
    <property type="nucleotide sequence ID" value="NZ_BAAADY010000001.1"/>
</dbReference>
<evidence type="ECO:0000313" key="3">
    <source>
        <dbReference type="Proteomes" id="UP000531251"/>
    </source>
</evidence>
<feature type="chain" id="PRO_5031381704" description="Glycosyl transferase family 1" evidence="1">
    <location>
        <begin position="24"/>
        <end position="292"/>
    </location>
</feature>
<organism evidence="2 3">
    <name type="scientific">Sphingomonas trueperi</name>
    <dbReference type="NCBI Taxonomy" id="53317"/>
    <lineage>
        <taxon>Bacteria</taxon>
        <taxon>Pseudomonadati</taxon>
        <taxon>Pseudomonadota</taxon>
        <taxon>Alphaproteobacteria</taxon>
        <taxon>Sphingomonadales</taxon>
        <taxon>Sphingomonadaceae</taxon>
        <taxon>Sphingomonas</taxon>
    </lineage>
</organism>
<proteinExistence type="predicted"/>
<keyword evidence="3" id="KW-1185">Reference proteome</keyword>
<comment type="caution">
    <text evidence="2">The sequence shown here is derived from an EMBL/GenBank/DDBJ whole genome shotgun (WGS) entry which is preliminary data.</text>
</comment>
<dbReference type="Gene3D" id="3.40.50.1110">
    <property type="entry name" value="SGNH hydrolase"/>
    <property type="match status" value="1"/>
</dbReference>